<proteinExistence type="predicted"/>
<accession>A0A8S5SIA1</accession>
<organism evidence="1">
    <name type="scientific">Siphoviridae sp. ctHAs12</name>
    <dbReference type="NCBI Taxonomy" id="2827826"/>
    <lineage>
        <taxon>Viruses</taxon>
        <taxon>Duplodnaviria</taxon>
        <taxon>Heunggongvirae</taxon>
        <taxon>Uroviricota</taxon>
        <taxon>Caudoviricetes</taxon>
    </lineage>
</organism>
<name>A0A8S5SIA1_9CAUD</name>
<reference evidence="1" key="1">
    <citation type="journal article" date="2021" name="Proc. Natl. Acad. Sci. U.S.A.">
        <title>A Catalog of Tens of Thousands of Viruses from Human Metagenomes Reveals Hidden Associations with Chronic Diseases.</title>
        <authorList>
            <person name="Tisza M.J."/>
            <person name="Buck C.B."/>
        </authorList>
    </citation>
    <scope>NUCLEOTIDE SEQUENCE</scope>
    <source>
        <strain evidence="1">CtHAs12</strain>
    </source>
</reference>
<sequence>METITISKKTVQAVIDALSMVETRGAGNLNALLACIQVLQKAVNQPQEAKA</sequence>
<evidence type="ECO:0000313" key="1">
    <source>
        <dbReference type="EMBL" id="DAF50656.1"/>
    </source>
</evidence>
<dbReference type="EMBL" id="BK032599">
    <property type="protein sequence ID" value="DAF50656.1"/>
    <property type="molecule type" value="Genomic_DNA"/>
</dbReference>
<protein>
    <submittedName>
        <fullName evidence="1">Uncharacterized protein</fullName>
    </submittedName>
</protein>